<dbReference type="SMART" id="SM01003">
    <property type="entry name" value="AlaDh_PNT_N"/>
    <property type="match status" value="1"/>
</dbReference>
<dbReference type="InterPro" id="IPR008143">
    <property type="entry name" value="Ala_DH/PNT_CS2"/>
</dbReference>
<dbReference type="InterPro" id="IPR007886">
    <property type="entry name" value="AlaDH/PNT_N"/>
</dbReference>
<gene>
    <name evidence="8" type="ORF">DESUT3_34120</name>
</gene>
<organism evidence="8 9">
    <name type="scientific">Desulfuromonas versatilis</name>
    <dbReference type="NCBI Taxonomy" id="2802975"/>
    <lineage>
        <taxon>Bacteria</taxon>
        <taxon>Pseudomonadati</taxon>
        <taxon>Thermodesulfobacteriota</taxon>
        <taxon>Desulfuromonadia</taxon>
        <taxon>Desulfuromonadales</taxon>
        <taxon>Desulfuromonadaceae</taxon>
        <taxon>Desulfuromonas</taxon>
    </lineage>
</organism>
<dbReference type="RefSeq" id="WP_221249718.1">
    <property type="nucleotide sequence ID" value="NZ_AP024355.1"/>
</dbReference>
<dbReference type="EC" id="1.4.1.1" evidence="2 5"/>
<dbReference type="InterPro" id="IPR008141">
    <property type="entry name" value="Ala_DH"/>
</dbReference>
<comment type="catalytic activity">
    <reaction evidence="5">
        <text>L-alanine + NAD(+) + H2O = pyruvate + NH4(+) + NADH + H(+)</text>
        <dbReference type="Rhea" id="RHEA:18405"/>
        <dbReference type="ChEBI" id="CHEBI:15361"/>
        <dbReference type="ChEBI" id="CHEBI:15377"/>
        <dbReference type="ChEBI" id="CHEBI:15378"/>
        <dbReference type="ChEBI" id="CHEBI:28938"/>
        <dbReference type="ChEBI" id="CHEBI:57540"/>
        <dbReference type="ChEBI" id="CHEBI:57945"/>
        <dbReference type="ChEBI" id="CHEBI:57972"/>
        <dbReference type="EC" id="1.4.1.1"/>
    </reaction>
</comment>
<dbReference type="EMBL" id="AP024355">
    <property type="protein sequence ID" value="BCR06343.1"/>
    <property type="molecule type" value="Genomic_DNA"/>
</dbReference>
<keyword evidence="9" id="KW-1185">Reference proteome</keyword>
<feature type="domain" description="Alanine dehydrogenase/pyridine nucleotide transhydrogenase N-terminal" evidence="7">
    <location>
        <begin position="4"/>
        <end position="137"/>
    </location>
</feature>
<evidence type="ECO:0000256" key="1">
    <source>
        <dbReference type="ARBA" id="ARBA00005689"/>
    </source>
</evidence>
<dbReference type="Proteomes" id="UP001319827">
    <property type="component" value="Chromosome"/>
</dbReference>
<dbReference type="SUPFAM" id="SSF52283">
    <property type="entry name" value="Formate/glycerate dehydrogenase catalytic domain-like"/>
    <property type="match status" value="1"/>
</dbReference>
<evidence type="ECO:0000256" key="2">
    <source>
        <dbReference type="ARBA" id="ARBA00012897"/>
    </source>
</evidence>
<evidence type="ECO:0000313" key="9">
    <source>
        <dbReference type="Proteomes" id="UP001319827"/>
    </source>
</evidence>
<evidence type="ECO:0000313" key="8">
    <source>
        <dbReference type="EMBL" id="BCR06343.1"/>
    </source>
</evidence>
<dbReference type="PROSITE" id="PS00837">
    <property type="entry name" value="ALADH_PNT_2"/>
    <property type="match status" value="1"/>
</dbReference>
<evidence type="ECO:0000259" key="6">
    <source>
        <dbReference type="SMART" id="SM01002"/>
    </source>
</evidence>
<keyword evidence="3 5" id="KW-0560">Oxidoreductase</keyword>
<accession>A0ABM8HVK4</accession>
<dbReference type="InterPro" id="IPR036291">
    <property type="entry name" value="NAD(P)-bd_dom_sf"/>
</dbReference>
<dbReference type="NCBIfam" id="TIGR00518">
    <property type="entry name" value="alaDH"/>
    <property type="match status" value="1"/>
</dbReference>
<dbReference type="SMART" id="SM01002">
    <property type="entry name" value="AlaDh_PNT_C"/>
    <property type="match status" value="1"/>
</dbReference>
<evidence type="ECO:0000256" key="3">
    <source>
        <dbReference type="ARBA" id="ARBA00023002"/>
    </source>
</evidence>
<feature type="domain" description="Alanine dehydrogenase/pyridine nucleotide transhydrogenase NAD(H)-binding" evidence="6">
    <location>
        <begin position="149"/>
        <end position="297"/>
    </location>
</feature>
<dbReference type="SUPFAM" id="SSF51735">
    <property type="entry name" value="NAD(P)-binding Rossmann-fold domains"/>
    <property type="match status" value="1"/>
</dbReference>
<dbReference type="Gene3D" id="3.40.50.720">
    <property type="entry name" value="NAD(P)-binding Rossmann-like Domain"/>
    <property type="match status" value="2"/>
</dbReference>
<dbReference type="CDD" id="cd05305">
    <property type="entry name" value="L-AlaDH"/>
    <property type="match status" value="1"/>
</dbReference>
<dbReference type="PANTHER" id="PTHR42795">
    <property type="entry name" value="ALANINE DEHYDROGENASE"/>
    <property type="match status" value="1"/>
</dbReference>
<dbReference type="PIRSF" id="PIRSF000183">
    <property type="entry name" value="Alanine_dh"/>
    <property type="match status" value="1"/>
</dbReference>
<reference evidence="8 9" key="1">
    <citation type="journal article" date="2016" name="C (Basel)">
        <title>Selective Growth of and Electricity Production by Marine Exoelectrogenic Bacteria in Self-Aggregated Hydrogel of Microbially Reduced Graphene Oxide.</title>
        <authorList>
            <person name="Yoshida N."/>
            <person name="Goto Y."/>
            <person name="Miyata Y."/>
        </authorList>
    </citation>
    <scope>NUCLEOTIDE SEQUENCE [LARGE SCALE GENOMIC DNA]</scope>
    <source>
        <strain evidence="8 9">NIT-T3</strain>
    </source>
</reference>
<evidence type="ECO:0000259" key="7">
    <source>
        <dbReference type="SMART" id="SM01003"/>
    </source>
</evidence>
<protein>
    <recommendedName>
        <fullName evidence="2 5">Alanine dehydrogenase</fullName>
        <ecNumber evidence="2 5">1.4.1.1</ecNumber>
    </recommendedName>
</protein>
<evidence type="ECO:0000256" key="4">
    <source>
        <dbReference type="ARBA" id="ARBA00023027"/>
    </source>
</evidence>
<comment type="similarity">
    <text evidence="1 5">Belongs to the AlaDH/PNT family.</text>
</comment>
<sequence length="368" mass="39152">MIVAVPKEIKTREYRVGLTPAGVRTLVEDGHRVLVQAGAGLGSGIPDQAYQAAGAELREAAREIYASGELIVKVKEPAAAEYELLRGGQLLFTYLHLAPAPELTRLLLEREVAGIAYETVQLDSGHLPLLHPMSEVAGRMSVQVGAYYLQKENGGKGVLLGGAPGVRAARVVILGAGTAGGNAMRIAVGMGADVSVLDIDPTRLAYWDEHYGNRIQTLMSNSQNIEDEVCRADLLIGAVLVAGARAPMLVSRELVGRMAPGSVIVDIAVDQGGCVETIHPTTHDHPVFMVDEVVHYGVANMPGAVSNTSTFALTNSTLPYVRRIAGFGLSRAAKADEALRKGVNTYKGTLCNELVARALNLEYHPYVP</sequence>
<reference evidence="8 9" key="2">
    <citation type="journal article" date="2021" name="Int. J. Syst. Evol. Microbiol.">
        <title>Isolation and Polyphasic Characterization of Desulfuromonas versatilis sp. Nov., an Electrogenic Bacteria Capable of Versatile Metabolism Isolated from a Graphene Oxide-Reducing Enrichment Culture.</title>
        <authorList>
            <person name="Xie L."/>
            <person name="Yoshida N."/>
            <person name="Ishii S."/>
            <person name="Meng L."/>
        </authorList>
    </citation>
    <scope>NUCLEOTIDE SEQUENCE [LARGE SCALE GENOMIC DNA]</scope>
    <source>
        <strain evidence="8 9">NIT-T3</strain>
    </source>
</reference>
<proteinExistence type="inferred from homology"/>
<dbReference type="Pfam" id="PF05222">
    <property type="entry name" value="AlaDh_PNT_N"/>
    <property type="match status" value="1"/>
</dbReference>
<keyword evidence="4 5" id="KW-0520">NAD</keyword>
<evidence type="ECO:0000256" key="5">
    <source>
        <dbReference type="PIRNR" id="PIRNR000183"/>
    </source>
</evidence>
<dbReference type="Pfam" id="PF01262">
    <property type="entry name" value="AlaDh_PNT_C"/>
    <property type="match status" value="1"/>
</dbReference>
<dbReference type="InterPro" id="IPR007698">
    <property type="entry name" value="AlaDH/PNT_NAD(H)-bd"/>
</dbReference>
<dbReference type="PANTHER" id="PTHR42795:SF1">
    <property type="entry name" value="ALANINE DEHYDROGENASE"/>
    <property type="match status" value="1"/>
</dbReference>
<name>A0ABM8HVK4_9BACT</name>